<dbReference type="Pfam" id="PF06985">
    <property type="entry name" value="HET"/>
    <property type="match status" value="1"/>
</dbReference>
<gene>
    <name evidence="2" type="ORF">K505DRAFT_219931</name>
</gene>
<feature type="domain" description="Heterokaryon incompatibility" evidence="1">
    <location>
        <begin position="10"/>
        <end position="149"/>
    </location>
</feature>
<accession>A0A6A6XG52</accession>
<reference evidence="2" key="1">
    <citation type="journal article" date="2020" name="Stud. Mycol.">
        <title>101 Dothideomycetes genomes: a test case for predicting lifestyles and emergence of pathogens.</title>
        <authorList>
            <person name="Haridas S."/>
            <person name="Albert R."/>
            <person name="Binder M."/>
            <person name="Bloem J."/>
            <person name="Labutti K."/>
            <person name="Salamov A."/>
            <person name="Andreopoulos B."/>
            <person name="Baker S."/>
            <person name="Barry K."/>
            <person name="Bills G."/>
            <person name="Bluhm B."/>
            <person name="Cannon C."/>
            <person name="Castanera R."/>
            <person name="Culley D."/>
            <person name="Daum C."/>
            <person name="Ezra D."/>
            <person name="Gonzalez J."/>
            <person name="Henrissat B."/>
            <person name="Kuo A."/>
            <person name="Liang C."/>
            <person name="Lipzen A."/>
            <person name="Lutzoni F."/>
            <person name="Magnuson J."/>
            <person name="Mondo S."/>
            <person name="Nolan M."/>
            <person name="Ohm R."/>
            <person name="Pangilinan J."/>
            <person name="Park H.-J."/>
            <person name="Ramirez L."/>
            <person name="Alfaro M."/>
            <person name="Sun H."/>
            <person name="Tritt A."/>
            <person name="Yoshinaga Y."/>
            <person name="Zwiers L.-H."/>
            <person name="Turgeon B."/>
            <person name="Goodwin S."/>
            <person name="Spatafora J."/>
            <person name="Crous P."/>
            <person name="Grigoriev I."/>
        </authorList>
    </citation>
    <scope>NUCLEOTIDE SEQUENCE</scope>
    <source>
        <strain evidence="2">CBS 109.77</strain>
    </source>
</reference>
<dbReference type="InterPro" id="IPR052895">
    <property type="entry name" value="HetReg/Transcr_Mod"/>
</dbReference>
<evidence type="ECO:0000313" key="3">
    <source>
        <dbReference type="Proteomes" id="UP000799757"/>
    </source>
</evidence>
<sequence>VHKLDDECEYEAISYAWGDYPEFDQTLFLDGQILKISRNLSAALRAYCHPDRARILWADAICINQADAAEKTQQVAIMADIYSKAKSVQAWVTPASKDTIEAMAFMAQLASKANVGDSEARRLIDDAAKAHVDYLVSRSWFRRVWIVQEVSLAAELIVSCGHSTMGWTDFARA</sequence>
<dbReference type="Proteomes" id="UP000799757">
    <property type="component" value="Unassembled WGS sequence"/>
</dbReference>
<dbReference type="OrthoDB" id="2157530at2759"/>
<dbReference type="PANTHER" id="PTHR24148">
    <property type="entry name" value="ANKYRIN REPEAT DOMAIN-CONTAINING PROTEIN 39 HOMOLOG-RELATED"/>
    <property type="match status" value="1"/>
</dbReference>
<protein>
    <recommendedName>
        <fullName evidence="1">Heterokaryon incompatibility domain-containing protein</fullName>
    </recommendedName>
</protein>
<evidence type="ECO:0000313" key="2">
    <source>
        <dbReference type="EMBL" id="KAF2794677.1"/>
    </source>
</evidence>
<dbReference type="EMBL" id="MU001883">
    <property type="protein sequence ID" value="KAF2794677.1"/>
    <property type="molecule type" value="Genomic_DNA"/>
</dbReference>
<proteinExistence type="predicted"/>
<dbReference type="AlphaFoldDB" id="A0A6A6XG52"/>
<dbReference type="InterPro" id="IPR010730">
    <property type="entry name" value="HET"/>
</dbReference>
<name>A0A6A6XG52_9PLEO</name>
<feature type="non-terminal residue" evidence="2">
    <location>
        <position position="173"/>
    </location>
</feature>
<keyword evidence="3" id="KW-1185">Reference proteome</keyword>
<feature type="non-terminal residue" evidence="2">
    <location>
        <position position="1"/>
    </location>
</feature>
<evidence type="ECO:0000259" key="1">
    <source>
        <dbReference type="Pfam" id="PF06985"/>
    </source>
</evidence>
<dbReference type="PANTHER" id="PTHR24148:SF81">
    <property type="entry name" value="HETEROKARYON INCOMPATIBILITY DOMAIN-CONTAINING PROTEIN"/>
    <property type="match status" value="1"/>
</dbReference>
<organism evidence="2 3">
    <name type="scientific">Melanomma pulvis-pyrius CBS 109.77</name>
    <dbReference type="NCBI Taxonomy" id="1314802"/>
    <lineage>
        <taxon>Eukaryota</taxon>
        <taxon>Fungi</taxon>
        <taxon>Dikarya</taxon>
        <taxon>Ascomycota</taxon>
        <taxon>Pezizomycotina</taxon>
        <taxon>Dothideomycetes</taxon>
        <taxon>Pleosporomycetidae</taxon>
        <taxon>Pleosporales</taxon>
        <taxon>Melanommataceae</taxon>
        <taxon>Melanomma</taxon>
    </lineage>
</organism>